<dbReference type="SUPFAM" id="SSF53335">
    <property type="entry name" value="S-adenosyl-L-methionine-dependent methyltransferases"/>
    <property type="match status" value="1"/>
</dbReference>
<keyword evidence="5" id="KW-1185">Reference proteome</keyword>
<dbReference type="CDD" id="cd02440">
    <property type="entry name" value="AdoMet_MTases"/>
    <property type="match status" value="1"/>
</dbReference>
<accession>A0A5B8NQD1</accession>
<dbReference type="AlphaFoldDB" id="A0A5B8NQD1"/>
<organism evidence="4 5">
    <name type="scientific">Euhalothece natronophila Z-M001</name>
    <dbReference type="NCBI Taxonomy" id="522448"/>
    <lineage>
        <taxon>Bacteria</taxon>
        <taxon>Bacillati</taxon>
        <taxon>Cyanobacteriota</taxon>
        <taxon>Cyanophyceae</taxon>
        <taxon>Oscillatoriophycideae</taxon>
        <taxon>Chroococcales</taxon>
        <taxon>Halothecacae</taxon>
        <taxon>Halothece cluster</taxon>
        <taxon>Euhalothece</taxon>
    </lineage>
</organism>
<dbReference type="Pfam" id="PF13649">
    <property type="entry name" value="Methyltransf_25"/>
    <property type="match status" value="1"/>
</dbReference>
<sequence>MIFPGEVFAETKEFDSNIRQLLPYYDEMLSAIALCVPSNSKHILELGCGTGELTLKVLQQCPKAEIITVDYSPRMIDFVQEKMEKAGEDQRVETIQFDFGAWANNEAGSNFGNNFDAIVSSLAIHHLSDDMKAKLFQKVASSLKPNGYFWNCDPLLPEFPELSDVYQQSRQRWAQKQGIDLDAVRSKVGKSDTQGYSSQDQLATLDSQLKMLEKAGFSKTAVIWKYYNIAVFGGIW</sequence>
<dbReference type="InterPro" id="IPR029063">
    <property type="entry name" value="SAM-dependent_MTases_sf"/>
</dbReference>
<feature type="domain" description="Methyltransferase" evidence="3">
    <location>
        <begin position="43"/>
        <end position="147"/>
    </location>
</feature>
<dbReference type="GO" id="GO:0008168">
    <property type="term" value="F:methyltransferase activity"/>
    <property type="evidence" value="ECO:0007669"/>
    <property type="project" value="UniProtKB-KW"/>
</dbReference>
<dbReference type="GO" id="GO:0032259">
    <property type="term" value="P:methylation"/>
    <property type="evidence" value="ECO:0007669"/>
    <property type="project" value="UniProtKB-KW"/>
</dbReference>
<keyword evidence="1 4" id="KW-0489">Methyltransferase</keyword>
<dbReference type="KEGG" id="enn:FRE64_13895"/>
<dbReference type="PANTHER" id="PTHR43861">
    <property type="entry name" value="TRANS-ACONITATE 2-METHYLTRANSFERASE-RELATED"/>
    <property type="match status" value="1"/>
</dbReference>
<dbReference type="Gene3D" id="3.40.50.150">
    <property type="entry name" value="Vaccinia Virus protein VP39"/>
    <property type="match status" value="1"/>
</dbReference>
<dbReference type="OrthoDB" id="465705at2"/>
<dbReference type="InterPro" id="IPR041698">
    <property type="entry name" value="Methyltransf_25"/>
</dbReference>
<evidence type="ECO:0000313" key="4">
    <source>
        <dbReference type="EMBL" id="QDZ41543.1"/>
    </source>
</evidence>
<gene>
    <name evidence="4" type="ORF">FRE64_13895</name>
</gene>
<name>A0A5B8NQD1_9CHRO</name>
<keyword evidence="2 4" id="KW-0808">Transferase</keyword>
<evidence type="ECO:0000313" key="5">
    <source>
        <dbReference type="Proteomes" id="UP000318453"/>
    </source>
</evidence>
<dbReference type="Proteomes" id="UP000318453">
    <property type="component" value="Chromosome"/>
</dbReference>
<dbReference type="PANTHER" id="PTHR43861:SF1">
    <property type="entry name" value="TRANS-ACONITATE 2-METHYLTRANSFERASE"/>
    <property type="match status" value="1"/>
</dbReference>
<protein>
    <submittedName>
        <fullName evidence="4">Class I SAM-dependent methyltransferase</fullName>
    </submittedName>
</protein>
<evidence type="ECO:0000256" key="2">
    <source>
        <dbReference type="ARBA" id="ARBA00022679"/>
    </source>
</evidence>
<evidence type="ECO:0000259" key="3">
    <source>
        <dbReference type="Pfam" id="PF13649"/>
    </source>
</evidence>
<reference evidence="4 5" key="1">
    <citation type="submission" date="2019-08" db="EMBL/GenBank/DDBJ databases">
        <title>Carotenoids and Carotenoid Binding Proteins in the Halophilic Cyanobacterium Euhalothece sp. ZM00.</title>
        <authorList>
            <person name="Cho S.M."/>
            <person name="Song J.Y."/>
            <person name="Park Y.-I."/>
        </authorList>
    </citation>
    <scope>NUCLEOTIDE SEQUENCE [LARGE SCALE GENOMIC DNA]</scope>
    <source>
        <strain evidence="4 5">Z-M001</strain>
    </source>
</reference>
<dbReference type="EMBL" id="CP042326">
    <property type="protein sequence ID" value="QDZ41543.1"/>
    <property type="molecule type" value="Genomic_DNA"/>
</dbReference>
<proteinExistence type="predicted"/>
<evidence type="ECO:0000256" key="1">
    <source>
        <dbReference type="ARBA" id="ARBA00022603"/>
    </source>
</evidence>